<reference evidence="2 3" key="1">
    <citation type="submission" date="2020-01" db="EMBL/GenBank/DDBJ databases">
        <title>Leptobacterium flavescens.</title>
        <authorList>
            <person name="Wang G."/>
        </authorList>
    </citation>
    <scope>NUCLEOTIDE SEQUENCE [LARGE SCALE GENOMIC DNA]</scope>
    <source>
        <strain evidence="2 3">KCTC 22160</strain>
    </source>
</reference>
<dbReference type="Proteomes" id="UP000468581">
    <property type="component" value="Unassembled WGS sequence"/>
</dbReference>
<name>A0A6P0UN80_9FLAO</name>
<dbReference type="AlphaFoldDB" id="A0A6P0UN80"/>
<keyword evidence="1" id="KW-0812">Transmembrane</keyword>
<evidence type="ECO:0008006" key="4">
    <source>
        <dbReference type="Google" id="ProtNLM"/>
    </source>
</evidence>
<sequence>MDFKEFVKTINGHTKAFYQNDIDQINENSKIINWFLGLAGGGLLFSFNKYDEANGENIQLITFQAALFVLTIIIGILHRYLTKVYKNRAVTIMRMFDFLAIEFKLVEGNEMENDLEDPDEKMDNIFNRYVNGGYFEDDDKKNFNKLYKKQRTNYNINLGMSIFSVLLVLAQFAFFFVVVI</sequence>
<comment type="caution">
    <text evidence="2">The sequence shown here is derived from an EMBL/GenBank/DDBJ whole genome shotgun (WGS) entry which is preliminary data.</text>
</comment>
<evidence type="ECO:0000256" key="1">
    <source>
        <dbReference type="SAM" id="Phobius"/>
    </source>
</evidence>
<protein>
    <recommendedName>
        <fullName evidence="4">DUF4231 domain-containing protein</fullName>
    </recommendedName>
</protein>
<evidence type="ECO:0000313" key="2">
    <source>
        <dbReference type="EMBL" id="NER14831.1"/>
    </source>
</evidence>
<dbReference type="EMBL" id="JAABOO010000003">
    <property type="protein sequence ID" value="NER14831.1"/>
    <property type="molecule type" value="Genomic_DNA"/>
</dbReference>
<gene>
    <name evidence="2" type="ORF">GWK08_15345</name>
</gene>
<keyword evidence="1" id="KW-0472">Membrane</keyword>
<feature type="transmembrane region" description="Helical" evidence="1">
    <location>
        <begin position="60"/>
        <end position="81"/>
    </location>
</feature>
<dbReference type="RefSeq" id="WP_163608110.1">
    <property type="nucleotide sequence ID" value="NZ_JAABOO010000003.1"/>
</dbReference>
<feature type="transmembrane region" description="Helical" evidence="1">
    <location>
        <begin position="31"/>
        <end position="48"/>
    </location>
</feature>
<evidence type="ECO:0000313" key="3">
    <source>
        <dbReference type="Proteomes" id="UP000468581"/>
    </source>
</evidence>
<proteinExistence type="predicted"/>
<keyword evidence="3" id="KW-1185">Reference proteome</keyword>
<accession>A0A6P0UN80</accession>
<organism evidence="2 3">
    <name type="scientific">Leptobacterium flavescens</name>
    <dbReference type="NCBI Taxonomy" id="472055"/>
    <lineage>
        <taxon>Bacteria</taxon>
        <taxon>Pseudomonadati</taxon>
        <taxon>Bacteroidota</taxon>
        <taxon>Flavobacteriia</taxon>
        <taxon>Flavobacteriales</taxon>
        <taxon>Flavobacteriaceae</taxon>
        <taxon>Leptobacterium</taxon>
    </lineage>
</organism>
<feature type="transmembrane region" description="Helical" evidence="1">
    <location>
        <begin position="154"/>
        <end position="179"/>
    </location>
</feature>
<keyword evidence="1" id="KW-1133">Transmembrane helix</keyword>